<dbReference type="Proteomes" id="UP000612282">
    <property type="component" value="Unassembled WGS sequence"/>
</dbReference>
<gene>
    <name evidence="3" type="ORF">Aco03nite_067470</name>
</gene>
<feature type="transmembrane region" description="Helical" evidence="2">
    <location>
        <begin position="75"/>
        <end position="98"/>
    </location>
</feature>
<proteinExistence type="predicted"/>
<evidence type="ECO:0008006" key="5">
    <source>
        <dbReference type="Google" id="ProtNLM"/>
    </source>
</evidence>
<feature type="compositionally biased region" description="Polar residues" evidence="1">
    <location>
        <begin position="7"/>
        <end position="18"/>
    </location>
</feature>
<keyword evidence="4" id="KW-1185">Reference proteome</keyword>
<keyword evidence="2" id="KW-1133">Transmembrane helix</keyword>
<evidence type="ECO:0000256" key="2">
    <source>
        <dbReference type="SAM" id="Phobius"/>
    </source>
</evidence>
<dbReference type="InterPro" id="IPR049790">
    <property type="entry name" value="Rv3655c/TadE"/>
</dbReference>
<evidence type="ECO:0000256" key="1">
    <source>
        <dbReference type="SAM" id="MobiDB-lite"/>
    </source>
</evidence>
<keyword evidence="2" id="KW-0472">Membrane</keyword>
<protein>
    <recommendedName>
        <fullName evidence="5">TadE family protein</fullName>
    </recommendedName>
</protein>
<reference evidence="3 4" key="1">
    <citation type="submission" date="2021-01" db="EMBL/GenBank/DDBJ databases">
        <title>Whole genome shotgun sequence of Actinoplanes couchii NBRC 106145.</title>
        <authorList>
            <person name="Komaki H."/>
            <person name="Tamura T."/>
        </authorList>
    </citation>
    <scope>NUCLEOTIDE SEQUENCE [LARGE SCALE GENOMIC DNA]</scope>
    <source>
        <strain evidence="3 4">NBRC 106145</strain>
    </source>
</reference>
<name>A0ABQ3XIN7_9ACTN</name>
<organism evidence="3 4">
    <name type="scientific">Actinoplanes couchii</name>
    <dbReference type="NCBI Taxonomy" id="403638"/>
    <lineage>
        <taxon>Bacteria</taxon>
        <taxon>Bacillati</taxon>
        <taxon>Actinomycetota</taxon>
        <taxon>Actinomycetes</taxon>
        <taxon>Micromonosporales</taxon>
        <taxon>Micromonosporaceae</taxon>
        <taxon>Actinoplanes</taxon>
    </lineage>
</organism>
<dbReference type="EMBL" id="BOMG01000084">
    <property type="protein sequence ID" value="GID58343.1"/>
    <property type="molecule type" value="Genomic_DNA"/>
</dbReference>
<accession>A0ABQ3XIN7</accession>
<evidence type="ECO:0000313" key="3">
    <source>
        <dbReference type="EMBL" id="GID58343.1"/>
    </source>
</evidence>
<feature type="region of interest" description="Disordered" evidence="1">
    <location>
        <begin position="1"/>
        <end position="37"/>
    </location>
</feature>
<keyword evidence="2" id="KW-0812">Transmembrane</keyword>
<sequence length="176" mass="17850">MRRSRQPSRTQPTPTREANTLPEPASHAGTPSFAGTGSRAATCSFAVPDFPAGVGEIDPLSGVGDPDRGAFTAELAAGLPALMLLLSFGLTGVSAISLKMQCQDAAREAALAESRGDPPLGVAARIAPDGASIRVGGGDSVTAEVSAPVRMLGWDLPGLTVSGRSVAAREPEQIGF</sequence>
<comment type="caution">
    <text evidence="3">The sequence shown here is derived from an EMBL/GenBank/DDBJ whole genome shotgun (WGS) entry which is preliminary data.</text>
</comment>
<evidence type="ECO:0000313" key="4">
    <source>
        <dbReference type="Proteomes" id="UP000612282"/>
    </source>
</evidence>
<dbReference type="NCBIfam" id="NF041390">
    <property type="entry name" value="TadE_Rv3655c"/>
    <property type="match status" value="1"/>
</dbReference>